<evidence type="ECO:0000313" key="2">
    <source>
        <dbReference type="EMBL" id="MDZ8118017.1"/>
    </source>
</evidence>
<sequence>MNLFADIEPALMMGITVSRQWKNGIELCAPLENNRNDKGTGFAGSISSILTLAGWALMTRALHEAGIQAEVMVVKSETEFTAPVTGDFMAACETTDAETARVFQELETRGRSRIRLDAEIPGCARMTASYAVIAI</sequence>
<evidence type="ECO:0000259" key="1">
    <source>
        <dbReference type="Pfam" id="PF09500"/>
    </source>
</evidence>
<evidence type="ECO:0000313" key="3">
    <source>
        <dbReference type="Proteomes" id="UP001290861"/>
    </source>
</evidence>
<accession>A0ABU5MUX7</accession>
<organism evidence="2 3">
    <name type="scientific">Pontiella agarivorans</name>
    <dbReference type="NCBI Taxonomy" id="3038953"/>
    <lineage>
        <taxon>Bacteria</taxon>
        <taxon>Pseudomonadati</taxon>
        <taxon>Kiritimatiellota</taxon>
        <taxon>Kiritimatiellia</taxon>
        <taxon>Kiritimatiellales</taxon>
        <taxon>Pontiellaceae</taxon>
        <taxon>Pontiella</taxon>
    </lineage>
</organism>
<proteinExistence type="predicted"/>
<dbReference type="NCBIfam" id="TIGR02447">
    <property type="entry name" value="yiiD_Cterm"/>
    <property type="match status" value="1"/>
</dbReference>
<reference evidence="2 3" key="1">
    <citation type="journal article" date="2024" name="Appl. Environ. Microbiol.">
        <title>Pontiella agarivorans sp. nov., a novel marine anaerobic bacterium capable of degrading macroalgal polysaccharides and fixing nitrogen.</title>
        <authorList>
            <person name="Liu N."/>
            <person name="Kivenson V."/>
            <person name="Peng X."/>
            <person name="Cui Z."/>
            <person name="Lankiewicz T.S."/>
            <person name="Gosselin K.M."/>
            <person name="English C.J."/>
            <person name="Blair E.M."/>
            <person name="O'Malley M.A."/>
            <person name="Valentine D.L."/>
        </authorList>
    </citation>
    <scope>NUCLEOTIDE SEQUENCE [LARGE SCALE GENOMIC DNA]</scope>
    <source>
        <strain evidence="2 3">NLcol2</strain>
    </source>
</reference>
<dbReference type="RefSeq" id="WP_322607817.1">
    <property type="nucleotide sequence ID" value="NZ_JARVCO010000007.1"/>
</dbReference>
<dbReference type="SUPFAM" id="SSF54637">
    <property type="entry name" value="Thioesterase/thiol ester dehydrase-isomerase"/>
    <property type="match status" value="1"/>
</dbReference>
<dbReference type="InterPro" id="IPR029069">
    <property type="entry name" value="HotDog_dom_sf"/>
</dbReference>
<feature type="domain" description="Thioesterase putative" evidence="1">
    <location>
        <begin position="12"/>
        <end position="129"/>
    </location>
</feature>
<dbReference type="Pfam" id="PF09500">
    <property type="entry name" value="YiiD_C"/>
    <property type="match status" value="1"/>
</dbReference>
<keyword evidence="3" id="KW-1185">Reference proteome</keyword>
<dbReference type="Proteomes" id="UP001290861">
    <property type="component" value="Unassembled WGS sequence"/>
</dbReference>
<protein>
    <submittedName>
        <fullName evidence="2">YiiD C-terminal domain-containing protein</fullName>
    </submittedName>
</protein>
<dbReference type="EMBL" id="JARVCO010000007">
    <property type="protein sequence ID" value="MDZ8118017.1"/>
    <property type="molecule type" value="Genomic_DNA"/>
</dbReference>
<dbReference type="Gene3D" id="3.10.129.10">
    <property type="entry name" value="Hotdog Thioesterase"/>
    <property type="match status" value="1"/>
</dbReference>
<comment type="caution">
    <text evidence="2">The sequence shown here is derived from an EMBL/GenBank/DDBJ whole genome shotgun (WGS) entry which is preliminary data.</text>
</comment>
<dbReference type="InterPro" id="IPR012660">
    <property type="entry name" value="YiiD_C"/>
</dbReference>
<gene>
    <name evidence="2" type="ORF">P9H32_05195</name>
</gene>
<name>A0ABU5MUX7_9BACT</name>